<accession>A0AAV1SJ76</accession>
<comment type="caution">
    <text evidence="1">The sequence shown here is derived from an EMBL/GenBank/DDBJ whole genome shotgun (WGS) entry which is preliminary data.</text>
</comment>
<evidence type="ECO:0000313" key="1">
    <source>
        <dbReference type="EMBL" id="CAK7350480.1"/>
    </source>
</evidence>
<keyword evidence="2" id="KW-1185">Reference proteome</keyword>
<proteinExistence type="predicted"/>
<organism evidence="1 2">
    <name type="scientific">Dovyalis caffra</name>
    <dbReference type="NCBI Taxonomy" id="77055"/>
    <lineage>
        <taxon>Eukaryota</taxon>
        <taxon>Viridiplantae</taxon>
        <taxon>Streptophyta</taxon>
        <taxon>Embryophyta</taxon>
        <taxon>Tracheophyta</taxon>
        <taxon>Spermatophyta</taxon>
        <taxon>Magnoliopsida</taxon>
        <taxon>eudicotyledons</taxon>
        <taxon>Gunneridae</taxon>
        <taxon>Pentapetalae</taxon>
        <taxon>rosids</taxon>
        <taxon>fabids</taxon>
        <taxon>Malpighiales</taxon>
        <taxon>Salicaceae</taxon>
        <taxon>Flacourtieae</taxon>
        <taxon>Dovyalis</taxon>
    </lineage>
</organism>
<evidence type="ECO:0000313" key="2">
    <source>
        <dbReference type="Proteomes" id="UP001314170"/>
    </source>
</evidence>
<reference evidence="1 2" key="1">
    <citation type="submission" date="2024-01" db="EMBL/GenBank/DDBJ databases">
        <authorList>
            <person name="Waweru B."/>
        </authorList>
    </citation>
    <scope>NUCLEOTIDE SEQUENCE [LARGE SCALE GENOMIC DNA]</scope>
</reference>
<protein>
    <submittedName>
        <fullName evidence="1">Uncharacterized protein</fullName>
    </submittedName>
</protein>
<dbReference type="AlphaFoldDB" id="A0AAV1SJ76"/>
<feature type="non-terminal residue" evidence="1">
    <location>
        <position position="1"/>
    </location>
</feature>
<name>A0AAV1SJ76_9ROSI</name>
<dbReference type="Proteomes" id="UP001314170">
    <property type="component" value="Unassembled WGS sequence"/>
</dbReference>
<sequence length="57" mass="6674">LEERTRRVDVQMVVFRSKMKKKCRRAFWVRGKEAIGVSFEQEEYVGGGRGARPEMVV</sequence>
<dbReference type="EMBL" id="CAWUPB010001184">
    <property type="protein sequence ID" value="CAK7350480.1"/>
    <property type="molecule type" value="Genomic_DNA"/>
</dbReference>
<gene>
    <name evidence="1" type="ORF">DCAF_LOCUS23212</name>
</gene>